<protein>
    <submittedName>
        <fullName evidence="1">Uncharacterized protein</fullName>
    </submittedName>
</protein>
<gene>
    <name evidence="1" type="ORF">MM171B02765_0013</name>
</gene>
<name>A0A6M3X5T5_9ZZZZ</name>
<reference evidence="1" key="1">
    <citation type="submission" date="2020-03" db="EMBL/GenBank/DDBJ databases">
        <title>The deep terrestrial virosphere.</title>
        <authorList>
            <person name="Holmfeldt K."/>
            <person name="Nilsson E."/>
            <person name="Simone D."/>
            <person name="Lopez-Fernandez M."/>
            <person name="Wu X."/>
            <person name="de Brujin I."/>
            <person name="Lundin D."/>
            <person name="Andersson A."/>
            <person name="Bertilsson S."/>
            <person name="Dopson M."/>
        </authorList>
    </citation>
    <scope>NUCLEOTIDE SEQUENCE</scope>
    <source>
        <strain evidence="1">MM171B02765</strain>
    </source>
</reference>
<evidence type="ECO:0000313" key="1">
    <source>
        <dbReference type="EMBL" id="QJH93106.1"/>
    </source>
</evidence>
<dbReference type="AlphaFoldDB" id="A0A6M3X5T5"/>
<organism evidence="1">
    <name type="scientific">viral metagenome</name>
    <dbReference type="NCBI Taxonomy" id="1070528"/>
    <lineage>
        <taxon>unclassified sequences</taxon>
        <taxon>metagenomes</taxon>
        <taxon>organismal metagenomes</taxon>
    </lineage>
</organism>
<sequence>MKEKTDYLNYKTFYYRQQESSKRCEEEYSDILGKMGGKIFSSWHPATQNTYDPKQLKD</sequence>
<accession>A0A6M3X5T5</accession>
<dbReference type="EMBL" id="MT143946">
    <property type="protein sequence ID" value="QJH93106.1"/>
    <property type="molecule type" value="Genomic_DNA"/>
</dbReference>
<proteinExistence type="predicted"/>